<accession>A0ACB7S8E4</accession>
<evidence type="ECO:0000313" key="1">
    <source>
        <dbReference type="EMBL" id="KAH6930034.1"/>
    </source>
</evidence>
<sequence length="96" mass="10198">MPGIHGYCAHCGVLADTYNMIAACPAIPRGACPASPGTPVQMARKASRVLSDHQDNRVPMANVGREDSLVKEDEPAYQAHRESAASLGHRDMLAQG</sequence>
<evidence type="ECO:0000313" key="2">
    <source>
        <dbReference type="Proteomes" id="UP000821845"/>
    </source>
</evidence>
<reference evidence="1" key="1">
    <citation type="submission" date="2020-05" db="EMBL/GenBank/DDBJ databases">
        <title>Large-scale comparative analyses of tick genomes elucidate their genetic diversity and vector capacities.</title>
        <authorList>
            <person name="Jia N."/>
            <person name="Wang J."/>
            <person name="Shi W."/>
            <person name="Du L."/>
            <person name="Sun Y."/>
            <person name="Zhan W."/>
            <person name="Jiang J."/>
            <person name="Wang Q."/>
            <person name="Zhang B."/>
            <person name="Ji P."/>
            <person name="Sakyi L.B."/>
            <person name="Cui X."/>
            <person name="Yuan T."/>
            <person name="Jiang B."/>
            <person name="Yang W."/>
            <person name="Lam T.T.-Y."/>
            <person name="Chang Q."/>
            <person name="Ding S."/>
            <person name="Wang X."/>
            <person name="Zhu J."/>
            <person name="Ruan X."/>
            <person name="Zhao L."/>
            <person name="Wei J."/>
            <person name="Que T."/>
            <person name="Du C."/>
            <person name="Cheng J."/>
            <person name="Dai P."/>
            <person name="Han X."/>
            <person name="Huang E."/>
            <person name="Gao Y."/>
            <person name="Liu J."/>
            <person name="Shao H."/>
            <person name="Ye R."/>
            <person name="Li L."/>
            <person name="Wei W."/>
            <person name="Wang X."/>
            <person name="Wang C."/>
            <person name="Yang T."/>
            <person name="Huo Q."/>
            <person name="Li W."/>
            <person name="Guo W."/>
            <person name="Chen H."/>
            <person name="Zhou L."/>
            <person name="Ni X."/>
            <person name="Tian J."/>
            <person name="Zhou Y."/>
            <person name="Sheng Y."/>
            <person name="Liu T."/>
            <person name="Pan Y."/>
            <person name="Xia L."/>
            <person name="Li J."/>
            <person name="Zhao F."/>
            <person name="Cao W."/>
        </authorList>
    </citation>
    <scope>NUCLEOTIDE SEQUENCE</scope>
    <source>
        <strain evidence="1">Hyas-2018</strain>
    </source>
</reference>
<gene>
    <name evidence="1" type="ORF">HPB50_008105</name>
</gene>
<comment type="caution">
    <text evidence="1">The sequence shown here is derived from an EMBL/GenBank/DDBJ whole genome shotgun (WGS) entry which is preliminary data.</text>
</comment>
<dbReference type="Proteomes" id="UP000821845">
    <property type="component" value="Chromosome 5"/>
</dbReference>
<organism evidence="1 2">
    <name type="scientific">Hyalomma asiaticum</name>
    <name type="common">Tick</name>
    <dbReference type="NCBI Taxonomy" id="266040"/>
    <lineage>
        <taxon>Eukaryota</taxon>
        <taxon>Metazoa</taxon>
        <taxon>Ecdysozoa</taxon>
        <taxon>Arthropoda</taxon>
        <taxon>Chelicerata</taxon>
        <taxon>Arachnida</taxon>
        <taxon>Acari</taxon>
        <taxon>Parasitiformes</taxon>
        <taxon>Ixodida</taxon>
        <taxon>Ixodoidea</taxon>
        <taxon>Ixodidae</taxon>
        <taxon>Hyalomminae</taxon>
        <taxon>Hyalomma</taxon>
    </lineage>
</organism>
<name>A0ACB7S8E4_HYAAI</name>
<proteinExistence type="predicted"/>
<dbReference type="EMBL" id="CM023485">
    <property type="protein sequence ID" value="KAH6930034.1"/>
    <property type="molecule type" value="Genomic_DNA"/>
</dbReference>
<keyword evidence="2" id="KW-1185">Reference proteome</keyword>
<protein>
    <submittedName>
        <fullName evidence="1">Uncharacterized protein</fullName>
    </submittedName>
</protein>